<dbReference type="PANTHER" id="PTHR48112">
    <property type="entry name" value="HIGH MOBILITY GROUP PROTEIN DSP1"/>
    <property type="match status" value="1"/>
</dbReference>
<evidence type="ECO:0000313" key="6">
    <source>
        <dbReference type="Proteomes" id="UP000193218"/>
    </source>
</evidence>
<keyword evidence="6" id="KW-1185">Reference proteome</keyword>
<comment type="caution">
    <text evidence="5">The sequence shown here is derived from an EMBL/GenBank/DDBJ whole genome shotgun (WGS) entry which is preliminary data.</text>
</comment>
<dbReference type="GO" id="GO:0005634">
    <property type="term" value="C:nucleus"/>
    <property type="evidence" value="ECO:0007669"/>
    <property type="project" value="UniProtKB-UniRule"/>
</dbReference>
<name>A0A1Y1UM39_9TREE</name>
<dbReference type="EMBL" id="NBSH01000004">
    <property type="protein sequence ID" value="ORX38554.1"/>
    <property type="molecule type" value="Genomic_DNA"/>
</dbReference>
<feature type="region of interest" description="Disordered" evidence="3">
    <location>
        <begin position="105"/>
        <end position="132"/>
    </location>
</feature>
<dbReference type="InterPro" id="IPR009071">
    <property type="entry name" value="HMG_box_dom"/>
</dbReference>
<dbReference type="OrthoDB" id="1919336at2759"/>
<accession>A0A1Y1UM39</accession>
<evidence type="ECO:0000256" key="1">
    <source>
        <dbReference type="ARBA" id="ARBA00023125"/>
    </source>
</evidence>
<dbReference type="Gene3D" id="1.10.30.10">
    <property type="entry name" value="High mobility group box domain"/>
    <property type="match status" value="1"/>
</dbReference>
<evidence type="ECO:0000313" key="5">
    <source>
        <dbReference type="EMBL" id="ORX38554.1"/>
    </source>
</evidence>
<dbReference type="SUPFAM" id="SSF47095">
    <property type="entry name" value="HMG-box"/>
    <property type="match status" value="1"/>
</dbReference>
<keyword evidence="2" id="KW-0539">Nucleus</keyword>
<dbReference type="PROSITE" id="PS50118">
    <property type="entry name" value="HMG_BOX_2"/>
    <property type="match status" value="1"/>
</dbReference>
<feature type="DNA-binding region" description="HMG box" evidence="2">
    <location>
        <begin position="127"/>
        <end position="195"/>
    </location>
</feature>
<organism evidence="5 6">
    <name type="scientific">Kockovaella imperatae</name>
    <dbReference type="NCBI Taxonomy" id="4999"/>
    <lineage>
        <taxon>Eukaryota</taxon>
        <taxon>Fungi</taxon>
        <taxon>Dikarya</taxon>
        <taxon>Basidiomycota</taxon>
        <taxon>Agaricomycotina</taxon>
        <taxon>Tremellomycetes</taxon>
        <taxon>Tremellales</taxon>
        <taxon>Cuniculitremaceae</taxon>
        <taxon>Kockovaella</taxon>
    </lineage>
</organism>
<dbReference type="InterPro" id="IPR050342">
    <property type="entry name" value="HMGB"/>
</dbReference>
<dbReference type="GeneID" id="33557183"/>
<reference evidence="5 6" key="1">
    <citation type="submission" date="2017-03" db="EMBL/GenBank/DDBJ databases">
        <title>Widespread Adenine N6-methylation of Active Genes in Fungi.</title>
        <authorList>
            <consortium name="DOE Joint Genome Institute"/>
            <person name="Mondo S.J."/>
            <person name="Dannebaum R.O."/>
            <person name="Kuo R.C."/>
            <person name="Louie K.B."/>
            <person name="Bewick A.J."/>
            <person name="Labutti K."/>
            <person name="Haridas S."/>
            <person name="Kuo A."/>
            <person name="Salamov A."/>
            <person name="Ahrendt S.R."/>
            <person name="Lau R."/>
            <person name="Bowen B.P."/>
            <person name="Lipzen A."/>
            <person name="Sullivan W."/>
            <person name="Andreopoulos W.B."/>
            <person name="Clum A."/>
            <person name="Lindquist E."/>
            <person name="Daum C."/>
            <person name="Northen T.R."/>
            <person name="Ramamoorthy G."/>
            <person name="Schmitz R.J."/>
            <person name="Gryganskyi A."/>
            <person name="Culley D."/>
            <person name="Magnuson J."/>
            <person name="James T.Y."/>
            <person name="O'Malley M.A."/>
            <person name="Stajich J.E."/>
            <person name="Spatafora J.W."/>
            <person name="Visel A."/>
            <person name="Grigoriev I.V."/>
        </authorList>
    </citation>
    <scope>NUCLEOTIDE SEQUENCE [LARGE SCALE GENOMIC DNA]</scope>
    <source>
        <strain evidence="5 6">NRRL Y-17943</strain>
    </source>
</reference>
<feature type="domain" description="HMG box" evidence="4">
    <location>
        <begin position="127"/>
        <end position="195"/>
    </location>
</feature>
<dbReference type="InterPro" id="IPR036910">
    <property type="entry name" value="HMG_box_dom_sf"/>
</dbReference>
<feature type="region of interest" description="Disordered" evidence="3">
    <location>
        <begin position="207"/>
        <end position="234"/>
    </location>
</feature>
<feature type="compositionally biased region" description="Acidic residues" evidence="3">
    <location>
        <begin position="211"/>
        <end position="220"/>
    </location>
</feature>
<gene>
    <name evidence="5" type="ORF">BD324DRAFT_621341</name>
</gene>
<protein>
    <submittedName>
        <fullName evidence="5">High mobility group box domain-containing protein</fullName>
    </submittedName>
</protein>
<dbReference type="GO" id="GO:0003677">
    <property type="term" value="F:DNA binding"/>
    <property type="evidence" value="ECO:0007669"/>
    <property type="project" value="UniProtKB-UniRule"/>
</dbReference>
<evidence type="ECO:0000256" key="3">
    <source>
        <dbReference type="SAM" id="MobiDB-lite"/>
    </source>
</evidence>
<evidence type="ECO:0000259" key="4">
    <source>
        <dbReference type="PROSITE" id="PS50118"/>
    </source>
</evidence>
<dbReference type="InParanoid" id="A0A1Y1UM39"/>
<dbReference type="STRING" id="4999.A0A1Y1UM39"/>
<keyword evidence="1 2" id="KW-0238">DNA-binding</keyword>
<dbReference type="Pfam" id="PF00505">
    <property type="entry name" value="HMG_box"/>
    <property type="match status" value="1"/>
</dbReference>
<dbReference type="AlphaFoldDB" id="A0A1Y1UM39"/>
<dbReference type="Proteomes" id="UP000193218">
    <property type="component" value="Unassembled WGS sequence"/>
</dbReference>
<dbReference type="PANTHER" id="PTHR48112:SF22">
    <property type="entry name" value="MITOCHONDRIAL TRANSCRIPTION FACTOR A, ISOFORM B"/>
    <property type="match status" value="1"/>
</dbReference>
<dbReference type="RefSeq" id="XP_021872476.1">
    <property type="nucleotide sequence ID" value="XM_022015374.1"/>
</dbReference>
<sequence length="234" mass="25916">MDSIYPFQAMGQHLQNAVAELPHQMPQTTYAGPSWEEMEAKRQEMITSFKDIAAAMTRCVAIIEDYTRLTPSSLALDNTADQFNLGTGAAQALTAPPISTKVSRKVDADGVKIKKKKEKKPKDPNAPKRPPSAYLLFQNDQREGIKSTRPDMAYKDILSEVSERWKNLTPEQKKYYDDAYNNANEEYRRADEAYKAGGGIPVAAALAAADSDSDSEDSDDVSGSNYKERPRASV</sequence>
<evidence type="ECO:0000256" key="2">
    <source>
        <dbReference type="PROSITE-ProRule" id="PRU00267"/>
    </source>
</evidence>
<proteinExistence type="predicted"/>
<dbReference type="SMART" id="SM00398">
    <property type="entry name" value="HMG"/>
    <property type="match status" value="1"/>
</dbReference>